<dbReference type="PROSITE" id="PS00761">
    <property type="entry name" value="SPASE_I_3"/>
    <property type="match status" value="1"/>
</dbReference>
<evidence type="ECO:0000313" key="9">
    <source>
        <dbReference type="EMBL" id="SHL43777.1"/>
    </source>
</evidence>
<protein>
    <recommendedName>
        <fullName evidence="4 7">Signal peptidase I</fullName>
        <ecNumber evidence="3 7">3.4.21.89</ecNumber>
    </recommendedName>
</protein>
<dbReference type="SUPFAM" id="SSF51306">
    <property type="entry name" value="LexA/Signal peptidase"/>
    <property type="match status" value="1"/>
</dbReference>
<evidence type="ECO:0000256" key="4">
    <source>
        <dbReference type="ARBA" id="ARBA00019232"/>
    </source>
</evidence>
<name>A0A1M7AMA7_9BACT</name>
<dbReference type="RefSeq" id="WP_073080124.1">
    <property type="nucleotide sequence ID" value="NZ_FRBL01000003.1"/>
</dbReference>
<dbReference type="PRINTS" id="PR00727">
    <property type="entry name" value="LEADERPTASE"/>
</dbReference>
<feature type="domain" description="Peptidase S26" evidence="8">
    <location>
        <begin position="19"/>
        <end position="210"/>
    </location>
</feature>
<sequence>MKFFRRRNENTGKKKSMLREWLNAGIFAIVAATLIRMFIFEAYCIPSGSMERTLLVNDYLFVSKISYGPRLPVTPLSLPLVHNKMPFTSYSPSYSTLVRWPYKRLPGFSSIERNDIVVFNLPAGDTVALEVEENVNYYELVRQLGRQEVWNSYHIIPRPLDKRENIIKRCVGVPGDTLQIRNGQLFVNTKPAFVAPGSETQYLVQTNGEALNPARLKEMGIIDEPTATGQPGLYLCNFNQSDLATIKTWSSVTSITPFINDEQSDPGVFPFDTAHFHWNQDNFGPVVVPSKGTTVQLTAANLPLYQRIIQIYEGNDFTVKNGSFILNGQPVTSYTFKMNYYWVMGDNRHNSIDSRYWGFLPEDHVVGKAWITWMSYDSDGIRWSRLMKAIR</sequence>
<feature type="active site" evidence="6">
    <location>
        <position position="49"/>
    </location>
</feature>
<dbReference type="GO" id="GO:0016020">
    <property type="term" value="C:membrane"/>
    <property type="evidence" value="ECO:0007669"/>
    <property type="project" value="UniProtKB-SubCell"/>
</dbReference>
<keyword evidence="7" id="KW-1133">Transmembrane helix</keyword>
<dbReference type="GO" id="GO:0009003">
    <property type="term" value="F:signal peptidase activity"/>
    <property type="evidence" value="ECO:0007669"/>
    <property type="project" value="UniProtKB-EC"/>
</dbReference>
<dbReference type="Proteomes" id="UP000184420">
    <property type="component" value="Unassembled WGS sequence"/>
</dbReference>
<dbReference type="OrthoDB" id="9802919at2"/>
<dbReference type="Pfam" id="PF10502">
    <property type="entry name" value="Peptidase_S26"/>
    <property type="match status" value="2"/>
</dbReference>
<keyword evidence="5 7" id="KW-0378">Hydrolase</keyword>
<evidence type="ECO:0000256" key="7">
    <source>
        <dbReference type="RuleBase" id="RU362042"/>
    </source>
</evidence>
<dbReference type="AlphaFoldDB" id="A0A1M7AMA7"/>
<evidence type="ECO:0000256" key="3">
    <source>
        <dbReference type="ARBA" id="ARBA00013208"/>
    </source>
</evidence>
<evidence type="ECO:0000256" key="5">
    <source>
        <dbReference type="ARBA" id="ARBA00022801"/>
    </source>
</evidence>
<dbReference type="InterPro" id="IPR036286">
    <property type="entry name" value="LexA/Signal_pep-like_sf"/>
</dbReference>
<keyword evidence="10" id="KW-1185">Reference proteome</keyword>
<evidence type="ECO:0000313" key="10">
    <source>
        <dbReference type="Proteomes" id="UP000184420"/>
    </source>
</evidence>
<comment type="subcellular location">
    <subcellularLocation>
        <location evidence="7">Membrane</location>
        <topology evidence="7">Single-pass type II membrane protein</topology>
    </subcellularLocation>
</comment>
<dbReference type="InterPro" id="IPR019758">
    <property type="entry name" value="Pept_S26A_signal_pept_1_CS"/>
</dbReference>
<feature type="transmembrane region" description="Helical" evidence="7">
    <location>
        <begin position="21"/>
        <end position="40"/>
    </location>
</feature>
<feature type="domain" description="Peptidase S26" evidence="8">
    <location>
        <begin position="337"/>
        <end position="373"/>
    </location>
</feature>
<dbReference type="Gene3D" id="2.10.109.10">
    <property type="entry name" value="Umud Fragment, subunit A"/>
    <property type="match status" value="2"/>
</dbReference>
<dbReference type="PANTHER" id="PTHR43390:SF1">
    <property type="entry name" value="CHLOROPLAST PROCESSING PEPTIDASE"/>
    <property type="match status" value="1"/>
</dbReference>
<dbReference type="PANTHER" id="PTHR43390">
    <property type="entry name" value="SIGNAL PEPTIDASE I"/>
    <property type="match status" value="1"/>
</dbReference>
<dbReference type="EMBL" id="FRBL01000003">
    <property type="protein sequence ID" value="SHL43777.1"/>
    <property type="molecule type" value="Genomic_DNA"/>
</dbReference>
<dbReference type="GO" id="GO:0006465">
    <property type="term" value="P:signal peptide processing"/>
    <property type="evidence" value="ECO:0007669"/>
    <property type="project" value="InterPro"/>
</dbReference>
<proteinExistence type="inferred from homology"/>
<comment type="catalytic activity">
    <reaction evidence="1 7">
        <text>Cleavage of hydrophobic, N-terminal signal or leader sequences from secreted and periplasmic proteins.</text>
        <dbReference type="EC" id="3.4.21.89"/>
    </reaction>
</comment>
<dbReference type="InterPro" id="IPR019533">
    <property type="entry name" value="Peptidase_S26"/>
</dbReference>
<dbReference type="GO" id="GO:0004252">
    <property type="term" value="F:serine-type endopeptidase activity"/>
    <property type="evidence" value="ECO:0007669"/>
    <property type="project" value="InterPro"/>
</dbReference>
<feature type="active site" evidence="6">
    <location>
        <position position="168"/>
    </location>
</feature>
<dbReference type="CDD" id="cd06530">
    <property type="entry name" value="S26_SPase_I"/>
    <property type="match status" value="2"/>
</dbReference>
<evidence type="ECO:0000256" key="2">
    <source>
        <dbReference type="ARBA" id="ARBA00009370"/>
    </source>
</evidence>
<keyword evidence="7" id="KW-0812">Transmembrane</keyword>
<gene>
    <name evidence="9" type="ORF">SAMN05444266_103338</name>
</gene>
<comment type="similarity">
    <text evidence="2 7">Belongs to the peptidase S26 family.</text>
</comment>
<accession>A0A1M7AMA7</accession>
<reference evidence="9 10" key="1">
    <citation type="submission" date="2016-11" db="EMBL/GenBank/DDBJ databases">
        <authorList>
            <person name="Jaros S."/>
            <person name="Januszkiewicz K."/>
            <person name="Wedrychowicz H."/>
        </authorList>
    </citation>
    <scope>NUCLEOTIDE SEQUENCE [LARGE SCALE GENOMIC DNA]</scope>
    <source>
        <strain evidence="9 10">DSM 27406</strain>
    </source>
</reference>
<evidence type="ECO:0000256" key="1">
    <source>
        <dbReference type="ARBA" id="ARBA00000677"/>
    </source>
</evidence>
<dbReference type="EC" id="3.4.21.89" evidence="3 7"/>
<organism evidence="9 10">
    <name type="scientific">Chitinophaga jiangningensis</name>
    <dbReference type="NCBI Taxonomy" id="1419482"/>
    <lineage>
        <taxon>Bacteria</taxon>
        <taxon>Pseudomonadati</taxon>
        <taxon>Bacteroidota</taxon>
        <taxon>Chitinophagia</taxon>
        <taxon>Chitinophagales</taxon>
        <taxon>Chitinophagaceae</taxon>
        <taxon>Chitinophaga</taxon>
    </lineage>
</organism>
<keyword evidence="7" id="KW-0472">Membrane</keyword>
<evidence type="ECO:0000259" key="8">
    <source>
        <dbReference type="Pfam" id="PF10502"/>
    </source>
</evidence>
<dbReference type="NCBIfam" id="TIGR02227">
    <property type="entry name" value="sigpep_I_bact"/>
    <property type="match status" value="1"/>
</dbReference>
<keyword evidence="7" id="KW-0645">Protease</keyword>
<dbReference type="InterPro" id="IPR000223">
    <property type="entry name" value="Pept_S26A_signal_pept_1"/>
</dbReference>
<dbReference type="STRING" id="1419482.SAMN05444266_103338"/>
<evidence type="ECO:0000256" key="6">
    <source>
        <dbReference type="PIRSR" id="PIRSR600223-1"/>
    </source>
</evidence>